<proteinExistence type="predicted"/>
<name>A0A1B6Q3W2_SORBI</name>
<reference evidence="3" key="2">
    <citation type="journal article" date="2018" name="Plant J.">
        <title>The Sorghum bicolor reference genome: improved assembly, gene annotations, a transcriptome atlas, and signatures of genome organization.</title>
        <authorList>
            <person name="McCormick R.F."/>
            <person name="Truong S.K."/>
            <person name="Sreedasyam A."/>
            <person name="Jenkins J."/>
            <person name="Shu S."/>
            <person name="Sims D."/>
            <person name="Kennedy M."/>
            <person name="Amirebrahimi M."/>
            <person name="Weers B.D."/>
            <person name="McKinley B."/>
            <person name="Mattison A."/>
            <person name="Morishige D.T."/>
            <person name="Grimwood J."/>
            <person name="Schmutz J."/>
            <person name="Mullet J.E."/>
        </authorList>
    </citation>
    <scope>NUCLEOTIDE SEQUENCE [LARGE SCALE GENOMIC DNA]</scope>
    <source>
        <strain evidence="3">cv. BTx623</strain>
    </source>
</reference>
<accession>A0A1B6Q3W2</accession>
<gene>
    <name evidence="2" type="ORF">SORBI_3003G175201</name>
</gene>
<feature type="region of interest" description="Disordered" evidence="1">
    <location>
        <begin position="1"/>
        <end position="23"/>
    </location>
</feature>
<dbReference type="EMBL" id="CM000762">
    <property type="protein sequence ID" value="KXG32616.2"/>
    <property type="molecule type" value="Genomic_DNA"/>
</dbReference>
<dbReference type="InParanoid" id="A0A1B6Q3W2"/>
<protein>
    <submittedName>
        <fullName evidence="2">Uncharacterized protein</fullName>
    </submittedName>
</protein>
<dbReference type="Gramene" id="KXG32616">
    <property type="protein sequence ID" value="KXG32616"/>
    <property type="gene ID" value="SORBI_3003G175201"/>
</dbReference>
<sequence length="135" mass="15134">MFPKTELARPPSAHLPNHDGGRPSGRLAATAECGARAAPASHAYHPLAWWASDNNFDGQPHYLRSVTYFTLHPTFGPYLGDTECHWYLSKCSEGICVVTSSKVAHLCMDWKWILLTTKKPLSTHVYKTNRLITRV</sequence>
<organism evidence="2 3">
    <name type="scientific">Sorghum bicolor</name>
    <name type="common">Sorghum</name>
    <name type="synonym">Sorghum vulgare</name>
    <dbReference type="NCBI Taxonomy" id="4558"/>
    <lineage>
        <taxon>Eukaryota</taxon>
        <taxon>Viridiplantae</taxon>
        <taxon>Streptophyta</taxon>
        <taxon>Embryophyta</taxon>
        <taxon>Tracheophyta</taxon>
        <taxon>Spermatophyta</taxon>
        <taxon>Magnoliopsida</taxon>
        <taxon>Liliopsida</taxon>
        <taxon>Poales</taxon>
        <taxon>Poaceae</taxon>
        <taxon>PACMAD clade</taxon>
        <taxon>Panicoideae</taxon>
        <taxon>Andropogonodae</taxon>
        <taxon>Andropogoneae</taxon>
        <taxon>Sorghinae</taxon>
        <taxon>Sorghum</taxon>
    </lineage>
</organism>
<dbReference type="AlphaFoldDB" id="A0A1B6Q3W2"/>
<dbReference type="Proteomes" id="UP000000768">
    <property type="component" value="Chromosome 3"/>
</dbReference>
<keyword evidence="3" id="KW-1185">Reference proteome</keyword>
<reference evidence="2 3" key="1">
    <citation type="journal article" date="2009" name="Nature">
        <title>The Sorghum bicolor genome and the diversification of grasses.</title>
        <authorList>
            <person name="Paterson A.H."/>
            <person name="Bowers J.E."/>
            <person name="Bruggmann R."/>
            <person name="Dubchak I."/>
            <person name="Grimwood J."/>
            <person name="Gundlach H."/>
            <person name="Haberer G."/>
            <person name="Hellsten U."/>
            <person name="Mitros T."/>
            <person name="Poliakov A."/>
            <person name="Schmutz J."/>
            <person name="Spannagl M."/>
            <person name="Tang H."/>
            <person name="Wang X."/>
            <person name="Wicker T."/>
            <person name="Bharti A.K."/>
            <person name="Chapman J."/>
            <person name="Feltus F.A."/>
            <person name="Gowik U."/>
            <person name="Grigoriev I.V."/>
            <person name="Lyons E."/>
            <person name="Maher C.A."/>
            <person name="Martis M."/>
            <person name="Narechania A."/>
            <person name="Otillar R.P."/>
            <person name="Penning B.W."/>
            <person name="Salamov A.A."/>
            <person name="Wang Y."/>
            <person name="Zhang L."/>
            <person name="Carpita N.C."/>
            <person name="Freeling M."/>
            <person name="Gingle A.R."/>
            <person name="Hash C.T."/>
            <person name="Keller B."/>
            <person name="Klein P."/>
            <person name="Kresovich S."/>
            <person name="McCann M.C."/>
            <person name="Ming R."/>
            <person name="Peterson D.G."/>
            <person name="Mehboob-ur-Rahman"/>
            <person name="Ware D."/>
            <person name="Westhoff P."/>
            <person name="Mayer K.F."/>
            <person name="Messing J."/>
            <person name="Rokhsar D.S."/>
        </authorList>
    </citation>
    <scope>NUCLEOTIDE SEQUENCE [LARGE SCALE GENOMIC DNA]</scope>
    <source>
        <strain evidence="3">cv. BTx623</strain>
    </source>
</reference>
<evidence type="ECO:0000313" key="2">
    <source>
        <dbReference type="EMBL" id="KXG32616.2"/>
    </source>
</evidence>
<evidence type="ECO:0000313" key="3">
    <source>
        <dbReference type="Proteomes" id="UP000000768"/>
    </source>
</evidence>
<evidence type="ECO:0000256" key="1">
    <source>
        <dbReference type="SAM" id="MobiDB-lite"/>
    </source>
</evidence>